<dbReference type="AlphaFoldDB" id="A0AA47GA33"/>
<dbReference type="RefSeq" id="WP_269105365.1">
    <property type="nucleotide sequence ID" value="NZ_CP114063.1"/>
</dbReference>
<reference evidence="2" key="1">
    <citation type="submission" date="2022-12" db="EMBL/GenBank/DDBJ databases">
        <title>Whole genome sequence analysis of a duck derived balloon bacteium Aerococcus urinaeequi henan2020.</title>
        <authorList>
            <person name="Zhang H."/>
            <person name="Qiao H.X."/>
            <person name="Bian C.Z."/>
            <person name="Shu J.C."/>
        </authorList>
    </citation>
    <scope>NUCLEOTIDE SEQUENCE</scope>
    <source>
        <strain evidence="2">2020-HN-1</strain>
    </source>
</reference>
<evidence type="ECO:0000313" key="2">
    <source>
        <dbReference type="EMBL" id="WAT25140.1"/>
    </source>
</evidence>
<feature type="domain" description="Schlafen group 3-like DNA/RNA helicase" evidence="1">
    <location>
        <begin position="206"/>
        <end position="551"/>
    </location>
</feature>
<dbReference type="CDD" id="cd10439">
    <property type="entry name" value="GIY-YIG_COG3410"/>
    <property type="match status" value="1"/>
</dbReference>
<sequence>MMSEGERMEKQDSLQPIVLERQKFDLDDIREMHTLYIENYPIIYILHQDKETKSRPKAYIGQTVHVHNRMRDHLKNQARKDLTDALFIGHQTFNQSATFNIETNLINYFIADNQFSLQNVSQTANLSMHNYYQKSLYDDDLFEDIWESLRREGLAKETTDNLKNRDIYKLSPFKTLSEPQRALKENILDYCKRVMQDIHQEKAVKKKVYVIHGEAGTGKSVILSSLFNTLQEEARQSHSVLAGTKNFLLVNHSEMLKTYQQISESLPYLKKKDFAKPTPFINNQKIEQADIVLIDEGHLLLSQADPYNNFNGENQLDAIMDKAKVAVLIFDEKQYLKVKSKWQSDDLKAILKKYDADEFHLTDQFRMNASPVVMNWVNDFVGQKVTPLPPSDDHFEFKIFDDPIAFKDYIYQKNADKGLSRIVSTFDFAHKKNGDVYLVDEAGINLPWNTTDSKVTWSERPETINEVGSIYTVQGFDLNYVGIVLGPSIDYDFKTERLTIDPSKYQDTGGYSGANRFASHKEAMAAKEQIILNSINVLMKRGIYGLAIYAVNDNLKRKLQKMKVEAMQDDI</sequence>
<organism evidence="2 3">
    <name type="scientific">Aerococcus urinaeequi</name>
    <dbReference type="NCBI Taxonomy" id="51665"/>
    <lineage>
        <taxon>Bacteria</taxon>
        <taxon>Bacillati</taxon>
        <taxon>Bacillota</taxon>
        <taxon>Bacilli</taxon>
        <taxon>Lactobacillales</taxon>
        <taxon>Aerococcaceae</taxon>
        <taxon>Aerococcus</taxon>
    </lineage>
</organism>
<name>A0AA47GA33_9LACT</name>
<evidence type="ECO:0000313" key="3">
    <source>
        <dbReference type="Proteomes" id="UP001164714"/>
    </source>
</evidence>
<dbReference type="InterPro" id="IPR027417">
    <property type="entry name" value="P-loop_NTPase"/>
</dbReference>
<evidence type="ECO:0000259" key="1">
    <source>
        <dbReference type="Pfam" id="PF09848"/>
    </source>
</evidence>
<dbReference type="SUPFAM" id="SSF52540">
    <property type="entry name" value="P-loop containing nucleoside triphosphate hydrolases"/>
    <property type="match status" value="1"/>
</dbReference>
<accession>A0AA47GA33</accession>
<gene>
    <name evidence="2" type="ORF">OZ415_03365</name>
</gene>
<protein>
    <submittedName>
        <fullName evidence="2">DUF2075 domain-containing protein</fullName>
    </submittedName>
</protein>
<dbReference type="EMBL" id="CP114063">
    <property type="protein sequence ID" value="WAT25140.1"/>
    <property type="molecule type" value="Genomic_DNA"/>
</dbReference>
<dbReference type="Proteomes" id="UP001164714">
    <property type="component" value="Chromosome"/>
</dbReference>
<proteinExistence type="predicted"/>
<dbReference type="InterPro" id="IPR018647">
    <property type="entry name" value="SLFN_3-like_DNA/RNA_helicase"/>
</dbReference>
<dbReference type="Pfam" id="PF09848">
    <property type="entry name" value="SLFN-g3_helicase"/>
    <property type="match status" value="1"/>
</dbReference>
<dbReference type="Gene3D" id="3.40.50.300">
    <property type="entry name" value="P-loop containing nucleotide triphosphate hydrolases"/>
    <property type="match status" value="1"/>
</dbReference>